<keyword evidence="2" id="KW-0812">Transmembrane</keyword>
<dbReference type="EMBL" id="MT144297">
    <property type="protein sequence ID" value="QJA51904.1"/>
    <property type="molecule type" value="Genomic_DNA"/>
</dbReference>
<protein>
    <submittedName>
        <fullName evidence="3">Uncharacterized protein</fullName>
    </submittedName>
</protein>
<evidence type="ECO:0000313" key="3">
    <source>
        <dbReference type="EMBL" id="QJA51904.1"/>
    </source>
</evidence>
<evidence type="ECO:0000256" key="2">
    <source>
        <dbReference type="SAM" id="Phobius"/>
    </source>
</evidence>
<feature type="compositionally biased region" description="Basic and acidic residues" evidence="1">
    <location>
        <begin position="79"/>
        <end position="88"/>
    </location>
</feature>
<keyword evidence="2" id="KW-0472">Membrane</keyword>
<feature type="compositionally biased region" description="Basic residues" evidence="1">
    <location>
        <begin position="89"/>
        <end position="98"/>
    </location>
</feature>
<sequence length="98" mass="10485">MKTLTVLIFFAIIGAIYGLGYLSHSMNNFPINNGIAGVIGCLEIGFIVAVIISSSVFISVKILGLIYDILTSAFTEGAEKTATKTSKDNHKKTRFTGP</sequence>
<feature type="region of interest" description="Disordered" evidence="1">
    <location>
        <begin position="79"/>
        <end position="98"/>
    </location>
</feature>
<feature type="transmembrane region" description="Helical" evidence="2">
    <location>
        <begin position="34"/>
        <end position="60"/>
    </location>
</feature>
<keyword evidence="2" id="KW-1133">Transmembrane helix</keyword>
<proteinExistence type="predicted"/>
<gene>
    <name evidence="3" type="ORF">TM448A02356_0008</name>
</gene>
<dbReference type="AlphaFoldDB" id="A0A6H1ZWG3"/>
<evidence type="ECO:0000256" key="1">
    <source>
        <dbReference type="SAM" id="MobiDB-lite"/>
    </source>
</evidence>
<reference evidence="3" key="1">
    <citation type="submission" date="2020-03" db="EMBL/GenBank/DDBJ databases">
        <title>The deep terrestrial virosphere.</title>
        <authorList>
            <person name="Holmfeldt K."/>
            <person name="Nilsson E."/>
            <person name="Simone D."/>
            <person name="Lopez-Fernandez M."/>
            <person name="Wu X."/>
            <person name="de Brujin I."/>
            <person name="Lundin D."/>
            <person name="Andersson A."/>
            <person name="Bertilsson S."/>
            <person name="Dopson M."/>
        </authorList>
    </citation>
    <scope>NUCLEOTIDE SEQUENCE</scope>
    <source>
        <strain evidence="3">TM448A02356</strain>
    </source>
</reference>
<name>A0A6H1ZWG3_9ZZZZ</name>
<organism evidence="3">
    <name type="scientific">viral metagenome</name>
    <dbReference type="NCBI Taxonomy" id="1070528"/>
    <lineage>
        <taxon>unclassified sequences</taxon>
        <taxon>metagenomes</taxon>
        <taxon>organismal metagenomes</taxon>
    </lineage>
</organism>
<accession>A0A6H1ZWG3</accession>